<sequence>MDSAYENNILENKFPQPISHYDVHVYFNEHDPAEVKSASSLREKIIKNFPTLKMYELVPRPVGPHPIGMFELLLRTPDEFAKFVPWFLINRDSHVALLHPNTPNGLEDHSTHAMWFGDKLPLSLGIFDRFKQT</sequence>
<name>A0ACC2URV7_9FUNG</name>
<evidence type="ECO:0000313" key="2">
    <source>
        <dbReference type="Proteomes" id="UP001165960"/>
    </source>
</evidence>
<keyword evidence="2" id="KW-1185">Reference proteome</keyword>
<dbReference type="Proteomes" id="UP001165960">
    <property type="component" value="Unassembled WGS sequence"/>
</dbReference>
<reference evidence="1" key="1">
    <citation type="submission" date="2022-04" db="EMBL/GenBank/DDBJ databases">
        <title>Genome of the entomopathogenic fungus Entomophthora muscae.</title>
        <authorList>
            <person name="Elya C."/>
            <person name="Lovett B.R."/>
            <person name="Lee E."/>
            <person name="Macias A.M."/>
            <person name="Hajek A.E."/>
            <person name="De Bivort B.L."/>
            <person name="Kasson M.T."/>
            <person name="De Fine Licht H.H."/>
            <person name="Stajich J.E."/>
        </authorList>
    </citation>
    <scope>NUCLEOTIDE SEQUENCE</scope>
    <source>
        <strain evidence="1">Berkeley</strain>
    </source>
</reference>
<comment type="caution">
    <text evidence="1">The sequence shown here is derived from an EMBL/GenBank/DDBJ whole genome shotgun (WGS) entry which is preliminary data.</text>
</comment>
<protein>
    <submittedName>
        <fullName evidence="1">Uncharacterized protein</fullName>
    </submittedName>
</protein>
<dbReference type="EMBL" id="QTSX02000026">
    <property type="protein sequence ID" value="KAJ9089860.1"/>
    <property type="molecule type" value="Genomic_DNA"/>
</dbReference>
<proteinExistence type="predicted"/>
<gene>
    <name evidence="1" type="ORF">DSO57_1008541</name>
</gene>
<evidence type="ECO:0000313" key="1">
    <source>
        <dbReference type="EMBL" id="KAJ9089860.1"/>
    </source>
</evidence>
<accession>A0ACC2URV7</accession>
<organism evidence="1 2">
    <name type="scientific">Entomophthora muscae</name>
    <dbReference type="NCBI Taxonomy" id="34485"/>
    <lineage>
        <taxon>Eukaryota</taxon>
        <taxon>Fungi</taxon>
        <taxon>Fungi incertae sedis</taxon>
        <taxon>Zoopagomycota</taxon>
        <taxon>Entomophthoromycotina</taxon>
        <taxon>Entomophthoromycetes</taxon>
        <taxon>Entomophthorales</taxon>
        <taxon>Entomophthoraceae</taxon>
        <taxon>Entomophthora</taxon>
    </lineage>
</organism>